<protein>
    <submittedName>
        <fullName evidence="2">Uncharacterized protein</fullName>
    </submittedName>
</protein>
<evidence type="ECO:0000313" key="3">
    <source>
        <dbReference type="Proteomes" id="UP000192247"/>
    </source>
</evidence>
<reference evidence="2 3" key="1">
    <citation type="journal article" date="2017" name="Gigascience">
        <title>Draft genome of the honey bee ectoparasitic mite, Tropilaelaps mercedesae, is shaped by the parasitic life history.</title>
        <authorList>
            <person name="Dong X."/>
            <person name="Armstrong S.D."/>
            <person name="Xia D."/>
            <person name="Makepeace B.L."/>
            <person name="Darby A.C."/>
            <person name="Kadowaki T."/>
        </authorList>
    </citation>
    <scope>NUCLEOTIDE SEQUENCE [LARGE SCALE GENOMIC DNA]</scope>
    <source>
        <strain evidence="2">Wuxi-XJTLU</strain>
    </source>
</reference>
<dbReference type="AlphaFoldDB" id="A0A1V9XDP0"/>
<sequence length="309" mass="35229">MQLQPSQFTTTTTLCTTSNTMVANNDLRPTPSLPVNPNANDVRTMFVQQNITEDSHVLQHHFSKPEGKERNTEQDGFHKEDNTTKSHASKQRRQFPQVEKLIQVAEAAEKPQTKAQRQPQPVPALHNISPSLDESILSDTNELYILRLTDILDDVELTEAPDISDIVRLDDSLVDKEARELALSAERILKLNISTHTYDFLGNPIGPRGTFTMRKSYFDCYFYKVVVHILELCEDTLENMDGKQMTVLQSCSKKLSQFADLTLKLLANRGVQVESAEKLYRFAQMLSFIHDSHVAQWRHSIMLDRECLA</sequence>
<gene>
    <name evidence="2" type="ORF">BIW11_10949</name>
</gene>
<accession>A0A1V9XDP0</accession>
<comment type="caution">
    <text evidence="2">The sequence shown here is derived from an EMBL/GenBank/DDBJ whole genome shotgun (WGS) entry which is preliminary data.</text>
</comment>
<proteinExistence type="predicted"/>
<dbReference type="EMBL" id="MNPL01014395">
    <property type="protein sequence ID" value="OQR71511.1"/>
    <property type="molecule type" value="Genomic_DNA"/>
</dbReference>
<organism evidence="2 3">
    <name type="scientific">Tropilaelaps mercedesae</name>
    <dbReference type="NCBI Taxonomy" id="418985"/>
    <lineage>
        <taxon>Eukaryota</taxon>
        <taxon>Metazoa</taxon>
        <taxon>Ecdysozoa</taxon>
        <taxon>Arthropoda</taxon>
        <taxon>Chelicerata</taxon>
        <taxon>Arachnida</taxon>
        <taxon>Acari</taxon>
        <taxon>Parasitiformes</taxon>
        <taxon>Mesostigmata</taxon>
        <taxon>Gamasina</taxon>
        <taxon>Dermanyssoidea</taxon>
        <taxon>Laelapidae</taxon>
        <taxon>Tropilaelaps</taxon>
    </lineage>
</organism>
<feature type="compositionally biased region" description="Basic and acidic residues" evidence="1">
    <location>
        <begin position="61"/>
        <end position="84"/>
    </location>
</feature>
<name>A0A1V9XDP0_9ACAR</name>
<feature type="region of interest" description="Disordered" evidence="1">
    <location>
        <begin position="108"/>
        <end position="128"/>
    </location>
</feature>
<dbReference type="Proteomes" id="UP000192247">
    <property type="component" value="Unassembled WGS sequence"/>
</dbReference>
<feature type="region of interest" description="Disordered" evidence="1">
    <location>
        <begin position="61"/>
        <end position="96"/>
    </location>
</feature>
<dbReference type="InParanoid" id="A0A1V9XDP0"/>
<evidence type="ECO:0000313" key="2">
    <source>
        <dbReference type="EMBL" id="OQR71511.1"/>
    </source>
</evidence>
<evidence type="ECO:0000256" key="1">
    <source>
        <dbReference type="SAM" id="MobiDB-lite"/>
    </source>
</evidence>
<keyword evidence="3" id="KW-1185">Reference proteome</keyword>